<proteinExistence type="predicted"/>
<dbReference type="EMBL" id="ML986643">
    <property type="protein sequence ID" value="KAF2262239.1"/>
    <property type="molecule type" value="Genomic_DNA"/>
</dbReference>
<reference evidence="2" key="1">
    <citation type="journal article" date="2020" name="Stud. Mycol.">
        <title>101 Dothideomycetes genomes: A test case for predicting lifestyles and emergence of pathogens.</title>
        <authorList>
            <person name="Haridas S."/>
            <person name="Albert R."/>
            <person name="Binder M."/>
            <person name="Bloem J."/>
            <person name="LaButti K."/>
            <person name="Salamov A."/>
            <person name="Andreopoulos B."/>
            <person name="Baker S."/>
            <person name="Barry K."/>
            <person name="Bills G."/>
            <person name="Bluhm B."/>
            <person name="Cannon C."/>
            <person name="Castanera R."/>
            <person name="Culley D."/>
            <person name="Daum C."/>
            <person name="Ezra D."/>
            <person name="Gonzalez J."/>
            <person name="Henrissat B."/>
            <person name="Kuo A."/>
            <person name="Liang C."/>
            <person name="Lipzen A."/>
            <person name="Lutzoni F."/>
            <person name="Magnuson J."/>
            <person name="Mondo S."/>
            <person name="Nolan M."/>
            <person name="Ohm R."/>
            <person name="Pangilinan J."/>
            <person name="Park H.-J."/>
            <person name="Ramirez L."/>
            <person name="Alfaro M."/>
            <person name="Sun H."/>
            <person name="Tritt A."/>
            <person name="Yoshinaga Y."/>
            <person name="Zwiers L.-H."/>
            <person name="Turgeon B."/>
            <person name="Goodwin S."/>
            <person name="Spatafora J."/>
            <person name="Crous P."/>
            <person name="Grigoriev I."/>
        </authorList>
    </citation>
    <scope>NUCLEOTIDE SEQUENCE [LARGE SCALE GENOMIC DNA]</scope>
    <source>
        <strain evidence="2">CBS 304.66</strain>
    </source>
</reference>
<dbReference type="Proteomes" id="UP000800093">
    <property type="component" value="Unassembled WGS sequence"/>
</dbReference>
<dbReference type="OrthoDB" id="550558at2759"/>
<dbReference type="AlphaFoldDB" id="A0A9P4K3G0"/>
<comment type="caution">
    <text evidence="1">The sequence shown here is derived from an EMBL/GenBank/DDBJ whole genome shotgun (WGS) entry which is preliminary data.</text>
</comment>
<protein>
    <submittedName>
        <fullName evidence="1">Uncharacterized protein</fullName>
    </submittedName>
</protein>
<dbReference type="PANTHER" id="PTHR37844:SF2">
    <property type="entry name" value="SER_THR PROTEIN PHOSPHATASE SUPERFAMILY (AFU_ORTHOLOGUE AFUA_1G14840)"/>
    <property type="match status" value="1"/>
</dbReference>
<dbReference type="PANTHER" id="PTHR37844">
    <property type="entry name" value="SER/THR PROTEIN PHOSPHATASE SUPERFAMILY (AFU_ORTHOLOGUE AFUA_1G14840)"/>
    <property type="match status" value="1"/>
</dbReference>
<accession>A0A9P4K3G0</accession>
<evidence type="ECO:0000313" key="2">
    <source>
        <dbReference type="Proteomes" id="UP000800093"/>
    </source>
</evidence>
<organism evidence="1 2">
    <name type="scientific">Lojkania enalia</name>
    <dbReference type="NCBI Taxonomy" id="147567"/>
    <lineage>
        <taxon>Eukaryota</taxon>
        <taxon>Fungi</taxon>
        <taxon>Dikarya</taxon>
        <taxon>Ascomycota</taxon>
        <taxon>Pezizomycotina</taxon>
        <taxon>Dothideomycetes</taxon>
        <taxon>Pleosporomycetidae</taxon>
        <taxon>Pleosporales</taxon>
        <taxon>Pleosporales incertae sedis</taxon>
        <taxon>Lojkania</taxon>
    </lineage>
</organism>
<keyword evidence="2" id="KW-1185">Reference proteome</keyword>
<evidence type="ECO:0000313" key="1">
    <source>
        <dbReference type="EMBL" id="KAF2262239.1"/>
    </source>
</evidence>
<gene>
    <name evidence="1" type="ORF">CC78DRAFT_535002</name>
</gene>
<name>A0A9P4K3G0_9PLEO</name>
<sequence>MAIKRLSGLFSPPKTHFQILSDLYLNNESQYLTFHIPPTAPYLILGGNIGCLIDYEAYLSFLIRRCNLYDHVFLVLGSLEFHGLSLKQGLELAAKMQQEDRVKDKLVVLDRTRFDIPGTNVTLLGCTLWSYIPEVAEPAVLRKITEFDKSNGIKDWDIAAHNASHAADLAWLRQQVKTSQMFAGSSTSDHTGNYLVVTAFAPDLRNALTPWQVDSPWSSAYGTDLLKGDWEGVKVWVCGSTGRTTMFKKDGIKVIINQRGLAGEEDKGILRDGLGEKEKRGLFDVTRIVKV</sequence>